<dbReference type="InterPro" id="IPR016032">
    <property type="entry name" value="Sig_transdc_resp-reg_C-effctor"/>
</dbReference>
<dbReference type="SUPFAM" id="SSF46894">
    <property type="entry name" value="C-terminal effector domain of the bipartite response regulators"/>
    <property type="match status" value="1"/>
</dbReference>
<reference evidence="5 6" key="1">
    <citation type="submission" date="2024-02" db="EMBL/GenBank/DDBJ databases">
        <title>A novel Wenzhouxiangellaceae bacterium, isolated from coastal sediments.</title>
        <authorList>
            <person name="Du Z.-J."/>
            <person name="Ye Y.-Q."/>
            <person name="Zhang X.-Y."/>
        </authorList>
    </citation>
    <scope>NUCLEOTIDE SEQUENCE [LARGE SCALE GENOMIC DNA]</scope>
    <source>
        <strain evidence="5 6">CH-27</strain>
    </source>
</reference>
<dbReference type="SMART" id="SM00862">
    <property type="entry name" value="Trans_reg_C"/>
    <property type="match status" value="1"/>
</dbReference>
<evidence type="ECO:0000313" key="5">
    <source>
        <dbReference type="EMBL" id="MEJ8568610.1"/>
    </source>
</evidence>
<keyword evidence="3" id="KW-0472">Membrane</keyword>
<dbReference type="CDD" id="cd00383">
    <property type="entry name" value="trans_reg_C"/>
    <property type="match status" value="1"/>
</dbReference>
<dbReference type="Proteomes" id="UP001359886">
    <property type="component" value="Unassembled WGS sequence"/>
</dbReference>
<dbReference type="GO" id="GO:0006355">
    <property type="term" value="P:regulation of DNA-templated transcription"/>
    <property type="evidence" value="ECO:0007669"/>
    <property type="project" value="InterPro"/>
</dbReference>
<dbReference type="InterPro" id="IPR036388">
    <property type="entry name" value="WH-like_DNA-bd_sf"/>
</dbReference>
<dbReference type="InterPro" id="IPR013078">
    <property type="entry name" value="His_Pase_superF_clade-1"/>
</dbReference>
<feature type="domain" description="OmpR/PhoB-type" evidence="4">
    <location>
        <begin position="3"/>
        <end position="101"/>
    </location>
</feature>
<dbReference type="InterPro" id="IPR001867">
    <property type="entry name" value="OmpR/PhoB-type_DNA-bd"/>
</dbReference>
<dbReference type="RefSeq" id="WP_354695930.1">
    <property type="nucleotide sequence ID" value="NZ_JAZHOG010000008.1"/>
</dbReference>
<gene>
    <name evidence="5" type="ORF">V3330_13340</name>
</gene>
<evidence type="ECO:0000256" key="3">
    <source>
        <dbReference type="SAM" id="Phobius"/>
    </source>
</evidence>
<dbReference type="CDD" id="cd07067">
    <property type="entry name" value="HP_PGM_like"/>
    <property type="match status" value="1"/>
</dbReference>
<dbReference type="Gene3D" id="3.40.50.1240">
    <property type="entry name" value="Phosphoglycerate mutase-like"/>
    <property type="match status" value="1"/>
</dbReference>
<keyword evidence="1 2" id="KW-0238">DNA-binding</keyword>
<evidence type="ECO:0000256" key="1">
    <source>
        <dbReference type="ARBA" id="ARBA00023125"/>
    </source>
</evidence>
<name>A0AAW9RJU0_9GAMM</name>
<dbReference type="PROSITE" id="PS51755">
    <property type="entry name" value="OMPR_PHOB"/>
    <property type="match status" value="1"/>
</dbReference>
<dbReference type="InterPro" id="IPR029033">
    <property type="entry name" value="His_PPase_superfam"/>
</dbReference>
<keyword evidence="3" id="KW-1133">Transmembrane helix</keyword>
<evidence type="ECO:0000256" key="2">
    <source>
        <dbReference type="PROSITE-ProRule" id="PRU01091"/>
    </source>
</evidence>
<dbReference type="Gene3D" id="1.10.10.10">
    <property type="entry name" value="Winged helix-like DNA-binding domain superfamily/Winged helix DNA-binding domain"/>
    <property type="match status" value="1"/>
</dbReference>
<dbReference type="Pfam" id="PF00300">
    <property type="entry name" value="His_Phos_1"/>
    <property type="match status" value="1"/>
</dbReference>
<dbReference type="EMBL" id="JAZHOG010000008">
    <property type="protein sequence ID" value="MEJ8568610.1"/>
    <property type="molecule type" value="Genomic_DNA"/>
</dbReference>
<comment type="caution">
    <text evidence="5">The sequence shown here is derived from an EMBL/GenBank/DDBJ whole genome shotgun (WGS) entry which is preliminary data.</text>
</comment>
<evidence type="ECO:0000259" key="4">
    <source>
        <dbReference type="PROSITE" id="PS51755"/>
    </source>
</evidence>
<feature type="DNA-binding region" description="OmpR/PhoB-type" evidence="2">
    <location>
        <begin position="3"/>
        <end position="101"/>
    </location>
</feature>
<dbReference type="Pfam" id="PF00486">
    <property type="entry name" value="Trans_reg_C"/>
    <property type="match status" value="1"/>
</dbReference>
<proteinExistence type="predicted"/>
<accession>A0AAW9RJU0</accession>
<organism evidence="5 6">
    <name type="scientific">Elongatibacter sediminis</name>
    <dbReference type="NCBI Taxonomy" id="3119006"/>
    <lineage>
        <taxon>Bacteria</taxon>
        <taxon>Pseudomonadati</taxon>
        <taxon>Pseudomonadota</taxon>
        <taxon>Gammaproteobacteria</taxon>
        <taxon>Chromatiales</taxon>
        <taxon>Wenzhouxiangellaceae</taxon>
        <taxon>Elongatibacter</taxon>
    </lineage>
</organism>
<dbReference type="AlphaFoldDB" id="A0AAW9RJU0"/>
<sequence>MTKDRLKIRHISVDFGEHVFLSNGVPVKIDPKALEVLQLLVENAGQVVTADAFMDQVWKDKPSAPEVVTSAIARLRKVFKKSGISDELIVTVPKLGYRLELPQASAEPESAAIAPDEMRRQKLPWFSAALVLALLISLAFNLYQGFRQPASINLNGIGEADVKPAPESEVTRIYILRHTEQTDWESEDPGLSGAGIARANYWKTVLQHVEFERIFTTDFTRNIQTADILASDSGLELEYYYPLSFDVLKFLNTIRGQQVLIIGHSNTIPDMINRLIGETRYPPMSHLDYEQLFLITIGKDGDTISTQLHIETPFSSAEHAAQ</sequence>
<keyword evidence="6" id="KW-1185">Reference proteome</keyword>
<dbReference type="GO" id="GO:0000160">
    <property type="term" value="P:phosphorelay signal transduction system"/>
    <property type="evidence" value="ECO:0007669"/>
    <property type="project" value="InterPro"/>
</dbReference>
<feature type="transmembrane region" description="Helical" evidence="3">
    <location>
        <begin position="123"/>
        <end position="143"/>
    </location>
</feature>
<dbReference type="GO" id="GO:0003677">
    <property type="term" value="F:DNA binding"/>
    <property type="evidence" value="ECO:0007669"/>
    <property type="project" value="UniProtKB-UniRule"/>
</dbReference>
<protein>
    <submittedName>
        <fullName evidence="5">Winged helix-turn-helix domain-containing protein</fullName>
    </submittedName>
</protein>
<keyword evidence="3" id="KW-0812">Transmembrane</keyword>
<evidence type="ECO:0000313" key="6">
    <source>
        <dbReference type="Proteomes" id="UP001359886"/>
    </source>
</evidence>
<dbReference type="SUPFAM" id="SSF53254">
    <property type="entry name" value="Phosphoglycerate mutase-like"/>
    <property type="match status" value="1"/>
</dbReference>